<dbReference type="SUPFAM" id="SSF46785">
    <property type="entry name" value="Winged helix' DNA-binding domain"/>
    <property type="match status" value="1"/>
</dbReference>
<dbReference type="PROSITE" id="PS50931">
    <property type="entry name" value="HTH_LYSR"/>
    <property type="match status" value="1"/>
</dbReference>
<dbReference type="SUPFAM" id="SSF53850">
    <property type="entry name" value="Periplasmic binding protein-like II"/>
    <property type="match status" value="1"/>
</dbReference>
<comment type="caution">
    <text evidence="6">The sequence shown here is derived from an EMBL/GenBank/DDBJ whole genome shotgun (WGS) entry which is preliminary data.</text>
</comment>
<accession>A0A9X1P0M5</accession>
<protein>
    <submittedName>
        <fullName evidence="6">LysR family transcriptional regulator</fullName>
    </submittedName>
</protein>
<dbReference type="PANTHER" id="PTHR30419">
    <property type="entry name" value="HTH-TYPE TRANSCRIPTIONAL REGULATOR YBHD"/>
    <property type="match status" value="1"/>
</dbReference>
<sequence>MELRELKALICIAEVGSISAAARKLHMTQPALSAGLRRLEDELKVQLVKRHSRGAELTDEGRLVVERAYEITHKMAEIASVASDLAQSPVGKVRLGLPTTVAGGLVPDLLKRVRDRYPQVKLYVLEAMSGALAEHLHLGHLDLAILYDVEPMAGLRSEAILREKLKFLAHPDHPLAGRTEVSLMDIANHPVVMPGDRHSIRQHVDAACLAEGLRLNVVADVDSLSGIVSLVSSGGATIMSTYRVAEQIADGSIVAIEITKPQMEWTAHLAARYDVNRPRASLVVAQLVVETCRELVETGKWPGTVETR</sequence>
<evidence type="ECO:0000259" key="5">
    <source>
        <dbReference type="PROSITE" id="PS50931"/>
    </source>
</evidence>
<dbReference type="InterPro" id="IPR050950">
    <property type="entry name" value="HTH-type_LysR_regulators"/>
</dbReference>
<dbReference type="Pfam" id="PF03466">
    <property type="entry name" value="LysR_substrate"/>
    <property type="match status" value="1"/>
</dbReference>
<evidence type="ECO:0000313" key="7">
    <source>
        <dbReference type="Proteomes" id="UP001139035"/>
    </source>
</evidence>
<dbReference type="AlphaFoldDB" id="A0A9X1P0M5"/>
<name>A0A9X1P0M5_9HYPH</name>
<evidence type="ECO:0000256" key="2">
    <source>
        <dbReference type="ARBA" id="ARBA00023015"/>
    </source>
</evidence>
<dbReference type="PRINTS" id="PR00039">
    <property type="entry name" value="HTHLYSR"/>
</dbReference>
<feature type="domain" description="HTH lysR-type" evidence="5">
    <location>
        <begin position="1"/>
        <end position="58"/>
    </location>
</feature>
<dbReference type="InterPro" id="IPR005119">
    <property type="entry name" value="LysR_subst-bd"/>
</dbReference>
<dbReference type="InterPro" id="IPR036390">
    <property type="entry name" value="WH_DNA-bd_sf"/>
</dbReference>
<keyword evidence="2" id="KW-0805">Transcription regulation</keyword>
<keyword evidence="4" id="KW-0804">Transcription</keyword>
<keyword evidence="3" id="KW-0238">DNA-binding</keyword>
<proteinExistence type="inferred from homology"/>
<gene>
    <name evidence="6" type="ORF">LZD57_14655</name>
</gene>
<dbReference type="Gene3D" id="3.40.190.290">
    <property type="match status" value="1"/>
</dbReference>
<dbReference type="InterPro" id="IPR036388">
    <property type="entry name" value="WH-like_DNA-bd_sf"/>
</dbReference>
<dbReference type="GO" id="GO:0003700">
    <property type="term" value="F:DNA-binding transcription factor activity"/>
    <property type="evidence" value="ECO:0007669"/>
    <property type="project" value="InterPro"/>
</dbReference>
<dbReference type="InterPro" id="IPR000847">
    <property type="entry name" value="LysR_HTH_N"/>
</dbReference>
<dbReference type="RefSeq" id="WP_233720233.1">
    <property type="nucleotide sequence ID" value="NZ_JAJUWU010000015.1"/>
</dbReference>
<dbReference type="Pfam" id="PF00126">
    <property type="entry name" value="HTH_1"/>
    <property type="match status" value="1"/>
</dbReference>
<evidence type="ECO:0000256" key="4">
    <source>
        <dbReference type="ARBA" id="ARBA00023163"/>
    </source>
</evidence>
<keyword evidence="7" id="KW-1185">Reference proteome</keyword>
<evidence type="ECO:0000313" key="6">
    <source>
        <dbReference type="EMBL" id="MCE7029235.1"/>
    </source>
</evidence>
<evidence type="ECO:0000256" key="3">
    <source>
        <dbReference type="ARBA" id="ARBA00023125"/>
    </source>
</evidence>
<organism evidence="6 7">
    <name type="scientific">Jiella avicenniae</name>
    <dbReference type="NCBI Taxonomy" id="2907202"/>
    <lineage>
        <taxon>Bacteria</taxon>
        <taxon>Pseudomonadati</taxon>
        <taxon>Pseudomonadota</taxon>
        <taxon>Alphaproteobacteria</taxon>
        <taxon>Hyphomicrobiales</taxon>
        <taxon>Aurantimonadaceae</taxon>
        <taxon>Jiella</taxon>
    </lineage>
</organism>
<dbReference type="GO" id="GO:0003677">
    <property type="term" value="F:DNA binding"/>
    <property type="evidence" value="ECO:0007669"/>
    <property type="project" value="UniProtKB-KW"/>
</dbReference>
<dbReference type="FunFam" id="1.10.10.10:FF:000001">
    <property type="entry name" value="LysR family transcriptional regulator"/>
    <property type="match status" value="1"/>
</dbReference>
<dbReference type="Proteomes" id="UP001139035">
    <property type="component" value="Unassembled WGS sequence"/>
</dbReference>
<comment type="similarity">
    <text evidence="1">Belongs to the LysR transcriptional regulatory family.</text>
</comment>
<evidence type="ECO:0000256" key="1">
    <source>
        <dbReference type="ARBA" id="ARBA00009437"/>
    </source>
</evidence>
<dbReference type="Gene3D" id="1.10.10.10">
    <property type="entry name" value="Winged helix-like DNA-binding domain superfamily/Winged helix DNA-binding domain"/>
    <property type="match status" value="1"/>
</dbReference>
<dbReference type="GO" id="GO:0005829">
    <property type="term" value="C:cytosol"/>
    <property type="evidence" value="ECO:0007669"/>
    <property type="project" value="TreeGrafter"/>
</dbReference>
<reference evidence="6" key="1">
    <citation type="submission" date="2022-01" db="EMBL/GenBank/DDBJ databases">
        <title>Jiella avicenniae sp. nov., a novel endophytic bacterium isolated from bark of Avicennia marina.</title>
        <authorList>
            <person name="Tuo L."/>
        </authorList>
    </citation>
    <scope>NUCLEOTIDE SEQUENCE</scope>
    <source>
        <strain evidence="6">CBK1P-4</strain>
    </source>
</reference>
<dbReference type="EMBL" id="JAJUWU010000015">
    <property type="protein sequence ID" value="MCE7029235.1"/>
    <property type="molecule type" value="Genomic_DNA"/>
</dbReference>